<organism evidence="2 3">
    <name type="scientific">Aspergillus pseudocaelatus</name>
    <dbReference type="NCBI Taxonomy" id="1825620"/>
    <lineage>
        <taxon>Eukaryota</taxon>
        <taxon>Fungi</taxon>
        <taxon>Dikarya</taxon>
        <taxon>Ascomycota</taxon>
        <taxon>Pezizomycotina</taxon>
        <taxon>Eurotiomycetes</taxon>
        <taxon>Eurotiomycetidae</taxon>
        <taxon>Eurotiales</taxon>
        <taxon>Aspergillaceae</taxon>
        <taxon>Aspergillus</taxon>
        <taxon>Aspergillus subgen. Circumdati</taxon>
    </lineage>
</organism>
<keyword evidence="1" id="KW-1133">Transmembrane helix</keyword>
<feature type="transmembrane region" description="Helical" evidence="1">
    <location>
        <begin position="63"/>
        <end position="80"/>
    </location>
</feature>
<gene>
    <name evidence="2" type="ORF">BDV36DRAFT_80334</name>
</gene>
<dbReference type="Proteomes" id="UP000325395">
    <property type="component" value="Unassembled WGS sequence"/>
</dbReference>
<protein>
    <submittedName>
        <fullName evidence="2">Uncharacterized protein</fullName>
    </submittedName>
</protein>
<evidence type="ECO:0000313" key="3">
    <source>
        <dbReference type="Proteomes" id="UP000325395"/>
    </source>
</evidence>
<name>A0ABQ6WVE0_9EURO</name>
<keyword evidence="3" id="KW-1185">Reference proteome</keyword>
<proteinExistence type="predicted"/>
<sequence>MFSPRRWTLHRVCSGPTQEQTTLIDKYNHNVLQPIAGMANRVFPLFICSNKVLNSRPLCTSHSFFFFFFSFLFNILVVFLN</sequence>
<dbReference type="EMBL" id="ML735704">
    <property type="protein sequence ID" value="KAE8421074.1"/>
    <property type="molecule type" value="Genomic_DNA"/>
</dbReference>
<evidence type="ECO:0000313" key="2">
    <source>
        <dbReference type="EMBL" id="KAE8421074.1"/>
    </source>
</evidence>
<accession>A0ABQ6WVE0</accession>
<evidence type="ECO:0000256" key="1">
    <source>
        <dbReference type="SAM" id="Phobius"/>
    </source>
</evidence>
<keyword evidence="1" id="KW-0472">Membrane</keyword>
<keyword evidence="1" id="KW-0812">Transmembrane</keyword>
<reference evidence="2 3" key="1">
    <citation type="submission" date="2019-04" db="EMBL/GenBank/DDBJ databases">
        <authorList>
            <consortium name="DOE Joint Genome Institute"/>
            <person name="Mondo S."/>
            <person name="Kjaerbolling I."/>
            <person name="Vesth T."/>
            <person name="Frisvad J.C."/>
            <person name="Nybo J.L."/>
            <person name="Theobald S."/>
            <person name="Kildgaard S."/>
            <person name="Isbrandt T."/>
            <person name="Kuo A."/>
            <person name="Sato A."/>
            <person name="Lyhne E.K."/>
            <person name="Kogle M.E."/>
            <person name="Wiebenga A."/>
            <person name="Kun R.S."/>
            <person name="Lubbers R.J."/>
            <person name="Makela M.R."/>
            <person name="Barry K."/>
            <person name="Chovatia M."/>
            <person name="Clum A."/>
            <person name="Daum C."/>
            <person name="Haridas S."/>
            <person name="He G."/>
            <person name="LaButti K."/>
            <person name="Lipzen A."/>
            <person name="Riley R."/>
            <person name="Salamov A."/>
            <person name="Simmons B.A."/>
            <person name="Magnuson J.K."/>
            <person name="Henrissat B."/>
            <person name="Mortensen U.H."/>
            <person name="Larsen T.O."/>
            <person name="Devries R.P."/>
            <person name="Grigoriev I.V."/>
            <person name="Machida M."/>
            <person name="Baker S.E."/>
            <person name="Andersen M.R."/>
            <person name="Cantor M.N."/>
            <person name="Hua S.X."/>
        </authorList>
    </citation>
    <scope>NUCLEOTIDE SEQUENCE [LARGE SCALE GENOMIC DNA]</scope>
    <source>
        <strain evidence="2 3">CBS 117616</strain>
    </source>
</reference>